<reference evidence="1 2" key="1">
    <citation type="submission" date="2016-01" db="EMBL/GenBank/DDBJ databases">
        <title>Streptomyces amritsarensis strain MTCC 11845 genome sequencing and assembly.</title>
        <authorList>
            <person name="Sharma D."/>
            <person name="Nair G.R."/>
            <person name="Kaur G."/>
            <person name="Manhas R.K."/>
            <person name="Mayilraj S."/>
        </authorList>
    </citation>
    <scope>NUCLEOTIDE SEQUENCE [LARGE SCALE GENOMIC DNA]</scope>
    <source>
        <strain evidence="1 2">MTCC 11845</strain>
    </source>
</reference>
<comment type="caution">
    <text evidence="1">The sequence shown here is derived from an EMBL/GenBank/DDBJ whole genome shotgun (WGS) entry which is preliminary data.</text>
</comment>
<name>A0ABX3G025_9ACTN</name>
<protein>
    <submittedName>
        <fullName evidence="1">Uncharacterized protein</fullName>
    </submittedName>
</protein>
<accession>A0ABX3G025</accession>
<dbReference type="Proteomes" id="UP000187151">
    <property type="component" value="Unassembled WGS sequence"/>
</dbReference>
<proteinExistence type="predicted"/>
<gene>
    <name evidence="1" type="ORF">AVW11_24375</name>
</gene>
<evidence type="ECO:0000313" key="1">
    <source>
        <dbReference type="EMBL" id="OLZ61380.1"/>
    </source>
</evidence>
<organism evidence="1 2">
    <name type="scientific">Streptomyces amritsarensis</name>
    <dbReference type="NCBI Taxonomy" id="681158"/>
    <lineage>
        <taxon>Bacteria</taxon>
        <taxon>Bacillati</taxon>
        <taxon>Actinomycetota</taxon>
        <taxon>Actinomycetes</taxon>
        <taxon>Kitasatosporales</taxon>
        <taxon>Streptomycetaceae</taxon>
        <taxon>Streptomyces</taxon>
    </lineage>
</organism>
<evidence type="ECO:0000313" key="2">
    <source>
        <dbReference type="Proteomes" id="UP000187151"/>
    </source>
</evidence>
<sequence>MPAGMAPIEAADAVLRMVVRRLPLAFPGLRACRFLGKFTAEGDLGIDIGPMAALPDLKEVHVLAGRGRVRGAERLPSTTAVFCE</sequence>
<keyword evidence="2" id="KW-1185">Reference proteome</keyword>
<dbReference type="EMBL" id="MQUR01000065">
    <property type="protein sequence ID" value="OLZ61380.1"/>
    <property type="molecule type" value="Genomic_DNA"/>
</dbReference>